<keyword evidence="2" id="KW-1185">Reference proteome</keyword>
<comment type="caution">
    <text evidence="1">The sequence shown here is derived from an EMBL/GenBank/DDBJ whole genome shotgun (WGS) entry which is preliminary data.</text>
</comment>
<dbReference type="HOGENOM" id="CLU_3021384_0_0_11"/>
<dbReference type="Proteomes" id="UP000013015">
    <property type="component" value="Unassembled WGS sequence"/>
</dbReference>
<sequence length="55" mass="5969">MEAGTLWICKLKGGALFNSTHTAEEVQSASEGVQTCERLFTTARSCEFEGTVLQT</sequence>
<organism evidence="1 2">
    <name type="scientific">Schaalia cardiffensis F0333</name>
    <dbReference type="NCBI Taxonomy" id="888050"/>
    <lineage>
        <taxon>Bacteria</taxon>
        <taxon>Bacillati</taxon>
        <taxon>Actinomycetota</taxon>
        <taxon>Actinomycetes</taxon>
        <taxon>Actinomycetales</taxon>
        <taxon>Actinomycetaceae</taxon>
        <taxon>Schaalia</taxon>
    </lineage>
</organism>
<gene>
    <name evidence="1" type="ORF">HMPREF9004_0356</name>
</gene>
<evidence type="ECO:0000313" key="2">
    <source>
        <dbReference type="Proteomes" id="UP000013015"/>
    </source>
</evidence>
<dbReference type="EMBL" id="AQHZ01000005">
    <property type="protein sequence ID" value="ENO19021.1"/>
    <property type="molecule type" value="Genomic_DNA"/>
</dbReference>
<proteinExistence type="predicted"/>
<protein>
    <submittedName>
        <fullName evidence="1">Uncharacterized protein</fullName>
    </submittedName>
</protein>
<name>N6X5L4_9ACTO</name>
<reference evidence="1 2" key="1">
    <citation type="submission" date="2013-03" db="EMBL/GenBank/DDBJ databases">
        <title>Reference genome for the Human Microbiome Project.</title>
        <authorList>
            <person name="Aqrawi P."/>
            <person name="Ayvaz T."/>
            <person name="Bess C."/>
            <person name="Blankenburg K."/>
            <person name="Coyle M."/>
            <person name="Deng J."/>
            <person name="Forbes L."/>
            <person name="Fowler G."/>
            <person name="Francisco L."/>
            <person name="Fu Q."/>
            <person name="Gibbs R."/>
            <person name="Gross S."/>
            <person name="Gubbala S."/>
            <person name="Hale W."/>
            <person name="Hemphill L."/>
            <person name="Highlander S."/>
            <person name="Hirani K."/>
            <person name="Jackson L."/>
            <person name="Jakkamsetti A."/>
            <person name="Javaid M."/>
            <person name="Jayaseelan J.C."/>
            <person name="Jiang H."/>
            <person name="Joshi V."/>
            <person name="Korchina V."/>
            <person name="Kovar C."/>
            <person name="Lara F."/>
            <person name="Lee S."/>
            <person name="Liu Y."/>
            <person name="Mata R."/>
            <person name="Mathew T."/>
            <person name="Munidasa M."/>
            <person name="Muzny D."/>
            <person name="Nazareth L."/>
            <person name="Ngo R."/>
            <person name="Nguyen L."/>
            <person name="Nguyen N."/>
            <person name="Okwuonu G."/>
            <person name="Ongeri F."/>
            <person name="Palculict T."/>
            <person name="Patil S."/>
            <person name="Petrosino J."/>
            <person name="Pham C."/>
            <person name="Pham P."/>
            <person name="Pu L.-L."/>
            <person name="Qin X."/>
            <person name="Qu J."/>
            <person name="Reid J."/>
            <person name="Ross M."/>
            <person name="Ruth R."/>
            <person name="Saada N."/>
            <person name="San Lucas F."/>
            <person name="Santibanez J."/>
            <person name="Shang Y."/>
            <person name="Simmons D."/>
            <person name="Song X.-Z."/>
            <person name="Tang L.-Y."/>
            <person name="Thornton R."/>
            <person name="Warren J."/>
            <person name="Weissenberger G."/>
            <person name="Wilczek-Boney K."/>
            <person name="Worley K."/>
            <person name="Youmans B."/>
            <person name="Zhang J."/>
            <person name="Zhang L."/>
            <person name="Zhao Z."/>
            <person name="Zhou C."/>
            <person name="Zhu D."/>
            <person name="Zhu Y."/>
        </authorList>
    </citation>
    <scope>NUCLEOTIDE SEQUENCE [LARGE SCALE GENOMIC DNA]</scope>
    <source>
        <strain evidence="1 2">F0333</strain>
    </source>
</reference>
<accession>N6X5L4</accession>
<evidence type="ECO:0000313" key="1">
    <source>
        <dbReference type="EMBL" id="ENO19021.1"/>
    </source>
</evidence>
<dbReference type="AlphaFoldDB" id="N6X5L4"/>